<evidence type="ECO:0000313" key="2">
    <source>
        <dbReference type="EMBL" id="GGL03997.1"/>
    </source>
</evidence>
<reference evidence="2" key="1">
    <citation type="journal article" date="2014" name="Int. J. Syst. Evol. Microbiol.">
        <title>Complete genome sequence of Corynebacterium casei LMG S-19264T (=DSM 44701T), isolated from a smear-ripened cheese.</title>
        <authorList>
            <consortium name="US DOE Joint Genome Institute (JGI-PGF)"/>
            <person name="Walter F."/>
            <person name="Albersmeier A."/>
            <person name="Kalinowski J."/>
            <person name="Ruckert C."/>
        </authorList>
    </citation>
    <scope>NUCLEOTIDE SEQUENCE</scope>
    <source>
        <strain evidence="2">CGMCC 4.3508</strain>
    </source>
</reference>
<accession>A0A917VQB9</accession>
<evidence type="ECO:0000313" key="3">
    <source>
        <dbReference type="Proteomes" id="UP000638263"/>
    </source>
</evidence>
<keyword evidence="3" id="KW-1185">Reference proteome</keyword>
<organism evidence="2 3">
    <name type="scientific">Nocardia jinanensis</name>
    <dbReference type="NCBI Taxonomy" id="382504"/>
    <lineage>
        <taxon>Bacteria</taxon>
        <taxon>Bacillati</taxon>
        <taxon>Actinomycetota</taxon>
        <taxon>Actinomycetes</taxon>
        <taxon>Mycobacteriales</taxon>
        <taxon>Nocardiaceae</taxon>
        <taxon>Nocardia</taxon>
    </lineage>
</organism>
<keyword evidence="1" id="KW-1133">Transmembrane helix</keyword>
<reference evidence="2" key="2">
    <citation type="submission" date="2020-09" db="EMBL/GenBank/DDBJ databases">
        <authorList>
            <person name="Sun Q."/>
            <person name="Zhou Y."/>
        </authorList>
    </citation>
    <scope>NUCLEOTIDE SEQUENCE</scope>
    <source>
        <strain evidence="2">CGMCC 4.3508</strain>
    </source>
</reference>
<gene>
    <name evidence="2" type="ORF">GCM10011588_18290</name>
</gene>
<comment type="caution">
    <text evidence="2">The sequence shown here is derived from an EMBL/GenBank/DDBJ whole genome shotgun (WGS) entry which is preliminary data.</text>
</comment>
<feature type="transmembrane region" description="Helical" evidence="1">
    <location>
        <begin position="33"/>
        <end position="58"/>
    </location>
</feature>
<protein>
    <submittedName>
        <fullName evidence="2">Uncharacterized protein</fullName>
    </submittedName>
</protein>
<feature type="transmembrane region" description="Helical" evidence="1">
    <location>
        <begin position="115"/>
        <end position="138"/>
    </location>
</feature>
<dbReference type="RefSeq" id="WP_062998271.1">
    <property type="nucleotide sequence ID" value="NZ_BMMH01000003.1"/>
</dbReference>
<sequence length="183" mass="19407">MKIAAGAPGWYDACSPDERAATVALAVSRWKWVVVWSGITGAGLVLAVFVLIAGLLPLRWPPSAVPGAVLAVALCSLALDLAVLLVNGIAWQRVRQVFAGTAPDEVVRPFRRLRWLPTSLISLFGTVAMLMVGIYPLARFGEAGFAGMSVADWSTAGVAVLCVLCGLSTMWLKVVLRPIHAGR</sequence>
<keyword evidence="1" id="KW-0812">Transmembrane</keyword>
<name>A0A917VQB9_9NOCA</name>
<dbReference type="EMBL" id="BMMH01000003">
    <property type="protein sequence ID" value="GGL03997.1"/>
    <property type="molecule type" value="Genomic_DNA"/>
</dbReference>
<dbReference type="Proteomes" id="UP000638263">
    <property type="component" value="Unassembled WGS sequence"/>
</dbReference>
<proteinExistence type="predicted"/>
<keyword evidence="1" id="KW-0472">Membrane</keyword>
<feature type="transmembrane region" description="Helical" evidence="1">
    <location>
        <begin position="64"/>
        <end position="86"/>
    </location>
</feature>
<feature type="transmembrane region" description="Helical" evidence="1">
    <location>
        <begin position="158"/>
        <end position="176"/>
    </location>
</feature>
<evidence type="ECO:0000256" key="1">
    <source>
        <dbReference type="SAM" id="Phobius"/>
    </source>
</evidence>
<dbReference type="AlphaFoldDB" id="A0A917VQB9"/>